<dbReference type="RefSeq" id="WP_116100157.1">
    <property type="nucleotide sequence ID" value="NZ_QNVU01000087.1"/>
</dbReference>
<reference evidence="1 2" key="1">
    <citation type="journal article" date="2004" name="Emerg. Infect. Dis.">
        <title>Amoebae-resisting bacteria isolated from human nasal swabs by amoebal coculture.</title>
        <authorList>
            <person name="Greub G."/>
            <person name="La Scola B."/>
            <person name="Raoult D."/>
        </authorList>
    </citation>
    <scope>NUCLEOTIDE SEQUENCE [LARGE SCALE GENOMIC DNA]</scope>
    <source>
        <strain evidence="1 2">CCUG 51329</strain>
    </source>
</reference>
<evidence type="ECO:0000313" key="1">
    <source>
        <dbReference type="EMBL" id="REC40186.1"/>
    </source>
</evidence>
<protein>
    <recommendedName>
        <fullName evidence="3">RHS repeat protein</fullName>
    </recommendedName>
</protein>
<evidence type="ECO:0008006" key="3">
    <source>
        <dbReference type="Google" id="ProtNLM"/>
    </source>
</evidence>
<dbReference type="AlphaFoldDB" id="A0A3D9AGT9"/>
<sequence length="815" mass="92052">MHIQSGKFRIKRDVAANTFSLINLSPNNAKIEYVRDSNTTTFKADNFTITADNGYKYYFQEYDYGQYPCSNSVFVAPTFKSSYFLTKIVNPIGVEIATLQYEKKNKIFPGGKIEYQYCKIKSIKTPKGEVTFDFAYDESLKETVNDPFTLNKIILKNPAGETYYSYLINNSILTHPYDEEAKRKRVLASIRKNDKNNVKIEETSFIYNNITDFIGRVTDGMLEKVVTPTGGVIQYNFESNEQYFNYSDPEYVAYMEAYGFDPAIQTKETLVNSPLNSETTQIYNFTIPGDPAKIKRFELFINLDTFTYPEPEMPDPNDPIGSQLPPPDIHPRLNFKLKKGSQEIWSGQYSNAAANYSNPVFSNNPGNYTLEVSSADGAKGIGTFGITGTKFLPGPFRNSLPAKGQRIKNIKYYKNISETTPEKTISYGYDSFTLNNSSSGYLFYNERDTEDDPMSPYVLYNNVKVFENGKGYTNKTFKTPHDYPKIQNGGTQLEPAFFWSYYNLTKNGLPSKEEIYDQQNTLLASKEINYEFANYSDAEYPLNILSQKHSSKPAYITKTTQVEKLFYPGGKVLENQSETQISNLNFKPYYMKSVVDGDIKEKFLTYPINISGYAHLENAYMKGFPVKTEEKENGKTVSKSSTLFANSSLLPTSVVTTNIADGSTKESVKMDLYDDKGNLLQVSSPGGLTTALVYGYNKTSLIAKVEGAAYSQIASLATDIITLSDADNLNGTYEPALLTALDNFRKKPALANYPITTYTYDPISGITTTTPPSGLREVYEYDDAGRLKRVKRMEKDSSGTVSFKTLKEYQYNYKH</sequence>
<dbReference type="Gene3D" id="2.180.10.10">
    <property type="entry name" value="RHS repeat-associated core"/>
    <property type="match status" value="1"/>
</dbReference>
<evidence type="ECO:0000313" key="2">
    <source>
        <dbReference type="Proteomes" id="UP000256924"/>
    </source>
</evidence>
<organism evidence="1 2">
    <name type="scientific">Candidatus Chryseobacterium massiliense</name>
    <dbReference type="NCBI Taxonomy" id="204089"/>
    <lineage>
        <taxon>Bacteria</taxon>
        <taxon>Pseudomonadati</taxon>
        <taxon>Bacteroidota</taxon>
        <taxon>Flavobacteriia</taxon>
        <taxon>Flavobacteriales</taxon>
        <taxon>Weeksellaceae</taxon>
        <taxon>Chryseobacterium group</taxon>
        <taxon>Chryseobacterium</taxon>
    </lineage>
</organism>
<dbReference type="EMBL" id="QNVU01000087">
    <property type="protein sequence ID" value="REC40186.1"/>
    <property type="molecule type" value="Genomic_DNA"/>
</dbReference>
<proteinExistence type="predicted"/>
<dbReference type="Proteomes" id="UP000256924">
    <property type="component" value="Unassembled WGS sequence"/>
</dbReference>
<name>A0A3D9AGT9_9FLAO</name>
<gene>
    <name evidence="1" type="ORF">DRF68_20470</name>
</gene>
<keyword evidence="2" id="KW-1185">Reference proteome</keyword>
<accession>A0A3D9AGT9</accession>
<comment type="caution">
    <text evidence="1">The sequence shown here is derived from an EMBL/GenBank/DDBJ whole genome shotgun (WGS) entry which is preliminary data.</text>
</comment>